<evidence type="ECO:0000256" key="1">
    <source>
        <dbReference type="SAM" id="SignalP"/>
    </source>
</evidence>
<evidence type="ECO:0000313" key="2">
    <source>
        <dbReference type="EMBL" id="TCI13327.1"/>
    </source>
</evidence>
<reference evidence="2 3" key="1">
    <citation type="submission" date="2019-02" db="EMBL/GenBank/DDBJ databases">
        <title>Dyella amyloliquefaciens sp. nov., isolated from forest soil.</title>
        <authorList>
            <person name="Gao Z.-H."/>
            <person name="Qiu L.-H."/>
        </authorList>
    </citation>
    <scope>NUCLEOTIDE SEQUENCE [LARGE SCALE GENOMIC DNA]</scope>
    <source>
        <strain evidence="2 3">KACC 12747</strain>
    </source>
</reference>
<organism evidence="2 3">
    <name type="scientific">Dyella soli</name>
    <dbReference type="NCBI Taxonomy" id="522319"/>
    <lineage>
        <taxon>Bacteria</taxon>
        <taxon>Pseudomonadati</taxon>
        <taxon>Pseudomonadota</taxon>
        <taxon>Gammaproteobacteria</taxon>
        <taxon>Lysobacterales</taxon>
        <taxon>Rhodanobacteraceae</taxon>
        <taxon>Dyella</taxon>
    </lineage>
</organism>
<dbReference type="RefSeq" id="WP_131149892.1">
    <property type="nucleotide sequence ID" value="NZ_SJTG01000001.1"/>
</dbReference>
<sequence>MRRCVVRNAGTALLLFMTVACADGHEAPVDVRLKGGEGESVSVQVRSLADRTLVVQVQVEHVEDGAPATVIGELLPGTLNDALVVEPSRFLLAPHRERGIRVSNRRQVVAPSLYALRFVTAPHGDGAEPPVRAPEVTPEVVRVGVMPHRHEGPEVP</sequence>
<keyword evidence="3" id="KW-1185">Reference proteome</keyword>
<dbReference type="PROSITE" id="PS51257">
    <property type="entry name" value="PROKAR_LIPOPROTEIN"/>
    <property type="match status" value="1"/>
</dbReference>
<dbReference type="InterPro" id="IPR013783">
    <property type="entry name" value="Ig-like_fold"/>
</dbReference>
<evidence type="ECO:0008006" key="4">
    <source>
        <dbReference type="Google" id="ProtNLM"/>
    </source>
</evidence>
<evidence type="ECO:0000313" key="3">
    <source>
        <dbReference type="Proteomes" id="UP000291822"/>
    </source>
</evidence>
<accession>A0A4V2NMH1</accession>
<keyword evidence="1" id="KW-0732">Signal</keyword>
<dbReference type="EMBL" id="SJTG01000001">
    <property type="protein sequence ID" value="TCI13327.1"/>
    <property type="molecule type" value="Genomic_DNA"/>
</dbReference>
<dbReference type="Proteomes" id="UP000291822">
    <property type="component" value="Unassembled WGS sequence"/>
</dbReference>
<gene>
    <name evidence="2" type="ORF">EZM97_08620</name>
</gene>
<feature type="signal peptide" evidence="1">
    <location>
        <begin position="1"/>
        <end position="22"/>
    </location>
</feature>
<proteinExistence type="predicted"/>
<feature type="chain" id="PRO_5020521078" description="Lipoprotein" evidence="1">
    <location>
        <begin position="23"/>
        <end position="156"/>
    </location>
</feature>
<comment type="caution">
    <text evidence="2">The sequence shown here is derived from an EMBL/GenBank/DDBJ whole genome shotgun (WGS) entry which is preliminary data.</text>
</comment>
<dbReference type="Gene3D" id="2.60.40.10">
    <property type="entry name" value="Immunoglobulins"/>
    <property type="match status" value="1"/>
</dbReference>
<dbReference type="AlphaFoldDB" id="A0A4V2NMH1"/>
<name>A0A4V2NMH1_9GAMM</name>
<protein>
    <recommendedName>
        <fullName evidence="4">Lipoprotein</fullName>
    </recommendedName>
</protein>